<proteinExistence type="predicted"/>
<dbReference type="PANTHER" id="PTHR10063">
    <property type="entry name" value="TUBERIN"/>
    <property type="match status" value="1"/>
</dbReference>
<dbReference type="PANTHER" id="PTHR10063:SF0">
    <property type="entry name" value="TUBERIN"/>
    <property type="match status" value="1"/>
</dbReference>
<dbReference type="AlphaFoldDB" id="A0A1X6MP81"/>
<dbReference type="EMBL" id="KZ110606">
    <property type="protein sequence ID" value="OSX57943.1"/>
    <property type="molecule type" value="Genomic_DNA"/>
</dbReference>
<dbReference type="Gene3D" id="3.40.50.11210">
    <property type="entry name" value="Rap/Ran-GAP"/>
    <property type="match status" value="1"/>
</dbReference>
<dbReference type="FunFam" id="3.40.50.11210:FF:000007">
    <property type="entry name" value="Tuberous sclerosis 2"/>
    <property type="match status" value="1"/>
</dbReference>
<keyword evidence="4" id="KW-1185">Reference proteome</keyword>
<dbReference type="GO" id="GO:0032007">
    <property type="term" value="P:negative regulation of TOR signaling"/>
    <property type="evidence" value="ECO:0007669"/>
    <property type="project" value="TreeGrafter"/>
</dbReference>
<dbReference type="Pfam" id="PF02145">
    <property type="entry name" value="Rap_GAP"/>
    <property type="match status" value="1"/>
</dbReference>
<name>A0A1X6MP81_9APHY</name>
<reference evidence="3 4" key="1">
    <citation type="submission" date="2017-04" db="EMBL/GenBank/DDBJ databases">
        <title>Genome Sequence of the Model Brown-Rot Fungus Postia placenta SB12.</title>
        <authorList>
            <consortium name="DOE Joint Genome Institute"/>
            <person name="Gaskell J."/>
            <person name="Kersten P."/>
            <person name="Larrondo L.F."/>
            <person name="Canessa P."/>
            <person name="Martinez D."/>
            <person name="Hibbett D."/>
            <person name="Schmoll M."/>
            <person name="Kubicek C.P."/>
            <person name="Martinez A.T."/>
            <person name="Yadav J."/>
            <person name="Master E."/>
            <person name="Magnuson J.K."/>
            <person name="James T."/>
            <person name="Yaver D."/>
            <person name="Berka R."/>
            <person name="Labutti K."/>
            <person name="Lipzen A."/>
            <person name="Aerts A."/>
            <person name="Barry K."/>
            <person name="Henrissat B."/>
            <person name="Blanchette R."/>
            <person name="Grigoriev I."/>
            <person name="Cullen D."/>
        </authorList>
    </citation>
    <scope>NUCLEOTIDE SEQUENCE [LARGE SCALE GENOMIC DNA]</scope>
    <source>
        <strain evidence="3 4">MAD-698-R-SB12</strain>
    </source>
</reference>
<dbReference type="RefSeq" id="XP_024334737.1">
    <property type="nucleotide sequence ID" value="XM_024489141.1"/>
</dbReference>
<dbReference type="Pfam" id="PF03542">
    <property type="entry name" value="Tuberin"/>
    <property type="match status" value="1"/>
</dbReference>
<accession>A0A1X6MP81</accession>
<evidence type="ECO:0000313" key="4">
    <source>
        <dbReference type="Proteomes" id="UP000194127"/>
    </source>
</evidence>
<evidence type="ECO:0000259" key="2">
    <source>
        <dbReference type="PROSITE" id="PS50085"/>
    </source>
</evidence>
<dbReference type="SUPFAM" id="SSF111347">
    <property type="entry name" value="Rap/Ran-GAP"/>
    <property type="match status" value="1"/>
</dbReference>
<dbReference type="PROSITE" id="PS50085">
    <property type="entry name" value="RAPGAP"/>
    <property type="match status" value="1"/>
</dbReference>
<dbReference type="OrthoDB" id="19311at2759"/>
<evidence type="ECO:0000313" key="3">
    <source>
        <dbReference type="EMBL" id="OSX57943.1"/>
    </source>
</evidence>
<dbReference type="Proteomes" id="UP000194127">
    <property type="component" value="Unassembled WGS sequence"/>
</dbReference>
<organism evidence="3 4">
    <name type="scientific">Postia placenta MAD-698-R-SB12</name>
    <dbReference type="NCBI Taxonomy" id="670580"/>
    <lineage>
        <taxon>Eukaryota</taxon>
        <taxon>Fungi</taxon>
        <taxon>Dikarya</taxon>
        <taxon>Basidiomycota</taxon>
        <taxon>Agaricomycotina</taxon>
        <taxon>Agaricomycetes</taxon>
        <taxon>Polyporales</taxon>
        <taxon>Adustoporiaceae</taxon>
        <taxon>Rhodonia</taxon>
    </lineage>
</organism>
<keyword evidence="1" id="KW-0343">GTPase activation</keyword>
<dbReference type="InterPro" id="IPR018515">
    <property type="entry name" value="Tuberin-type_domain"/>
</dbReference>
<evidence type="ECO:0000256" key="1">
    <source>
        <dbReference type="ARBA" id="ARBA00022468"/>
    </source>
</evidence>
<dbReference type="InterPro" id="IPR027107">
    <property type="entry name" value="Tuberin/Ral-act_asu"/>
</dbReference>
<sequence length="650" mass="73174">MLTTLCSGISKGSLATAIEHWPDNIIAKDAHGLAYHSLTVLISYKRCFLEIQSQHHLVEAFLLGLNGQPSTIKCCLHALSLCAFELQPSTTKFLSSILEKLSQIMSNPAMAVHIIDFLAIIGSHRGLHANFTESDYKMVFAVALQYLQHHNHPGDSVNVSWALSQYLKIMSYYIVYLWFLAVELPDRPRHIKFIARQLELANEGKGEKVDEPAEVCFDWLARYTYASADPRPANSMLSDIVMKSASQQSQPEPALCEKTWITGNAVITVRALQRRGWLEIVTRRASGLTKFLCRSENVPMVPLGDVDPDLVSVAACPTLDRGMQSRPVLVPPGYVWSGSAPSQRRKDVSIDPAYFAIQLSSYPETLPEHLQPVKDTHRLASFCRSLDRMPVIDTHKVGIMYVAPGQFDESEILRNSHGSPAYTRFLEGLARLINLRGQVDVYAGGLDPDEDGEYAYAWWDDIGQILYHTATLMPSSIDEQCTNKKRHIGNDFVRIVWNDSGKPYKFDTLTTQFQFVNIIIEPHSRGSIAAYSNNLHENEYFKVVVQRAPGMIDFTPIGDFKLISAENLPLLVRQLSLLTDWFVSVFQYTESDTLQVEMQTNWRARLRAIKKFRDQIAASAQTMDREQATSQGPGEGVRGQTYSDFTTLYL</sequence>
<feature type="domain" description="Rap-GAP" evidence="2">
    <location>
        <begin position="383"/>
        <end position="616"/>
    </location>
</feature>
<dbReference type="GO" id="GO:0005096">
    <property type="term" value="F:GTPase activator activity"/>
    <property type="evidence" value="ECO:0007669"/>
    <property type="project" value="UniProtKB-KW"/>
</dbReference>
<dbReference type="GeneID" id="36334090"/>
<dbReference type="GO" id="GO:0051056">
    <property type="term" value="P:regulation of small GTPase mediated signal transduction"/>
    <property type="evidence" value="ECO:0007669"/>
    <property type="project" value="InterPro"/>
</dbReference>
<dbReference type="GO" id="GO:0005634">
    <property type="term" value="C:nucleus"/>
    <property type="evidence" value="ECO:0007669"/>
    <property type="project" value="InterPro"/>
</dbReference>
<dbReference type="InterPro" id="IPR035974">
    <property type="entry name" value="Rap/Ran-GAP_sf"/>
</dbReference>
<gene>
    <name evidence="3" type="ORF">POSPLADRAFT_1185375</name>
</gene>
<dbReference type="STRING" id="670580.A0A1X6MP81"/>
<protein>
    <recommendedName>
        <fullName evidence="2">Rap-GAP domain-containing protein</fullName>
    </recommendedName>
</protein>
<dbReference type="InterPro" id="IPR000331">
    <property type="entry name" value="Rap/Ran_GAP_dom"/>
</dbReference>
<dbReference type="GO" id="GO:0033596">
    <property type="term" value="C:TSC1-TSC2 complex"/>
    <property type="evidence" value="ECO:0007669"/>
    <property type="project" value="TreeGrafter"/>
</dbReference>